<dbReference type="EMBL" id="MFHI01000030">
    <property type="protein sequence ID" value="OGF78315.1"/>
    <property type="molecule type" value="Genomic_DNA"/>
</dbReference>
<dbReference type="PANTHER" id="PTHR34477:SF1">
    <property type="entry name" value="UPF0213 PROTEIN YHBQ"/>
    <property type="match status" value="1"/>
</dbReference>
<reference evidence="3 4" key="1">
    <citation type="journal article" date="2016" name="Nat. Commun.">
        <title>Thousands of microbial genomes shed light on interconnected biogeochemical processes in an aquifer system.</title>
        <authorList>
            <person name="Anantharaman K."/>
            <person name="Brown C.T."/>
            <person name="Hug L.A."/>
            <person name="Sharon I."/>
            <person name="Castelle C.J."/>
            <person name="Probst A.J."/>
            <person name="Thomas B.C."/>
            <person name="Singh A."/>
            <person name="Wilkins M.J."/>
            <person name="Karaoz U."/>
            <person name="Brodie E.L."/>
            <person name="Williams K.H."/>
            <person name="Hubbard S.S."/>
            <person name="Banfield J.F."/>
        </authorList>
    </citation>
    <scope>NUCLEOTIDE SEQUENCE [LARGE SCALE GENOMIC DNA]</scope>
</reference>
<feature type="domain" description="GIY-YIG" evidence="2">
    <location>
        <begin position="1"/>
        <end position="77"/>
    </location>
</feature>
<accession>A0A1F5WRL8</accession>
<evidence type="ECO:0000256" key="1">
    <source>
        <dbReference type="ARBA" id="ARBA00007435"/>
    </source>
</evidence>
<dbReference type="CDD" id="cd10456">
    <property type="entry name" value="GIY-YIG_UPF0213"/>
    <property type="match status" value="1"/>
</dbReference>
<dbReference type="InterPro" id="IPR000305">
    <property type="entry name" value="GIY-YIG_endonuc"/>
</dbReference>
<dbReference type="PANTHER" id="PTHR34477">
    <property type="entry name" value="UPF0213 PROTEIN YHBQ"/>
    <property type="match status" value="1"/>
</dbReference>
<comment type="similarity">
    <text evidence="1">Belongs to the UPF0213 family.</text>
</comment>
<dbReference type="InterPro" id="IPR035901">
    <property type="entry name" value="GIY-YIG_endonuc_sf"/>
</dbReference>
<organism evidence="3 4">
    <name type="scientific">Candidatus Giovannonibacteria bacterium RIFCSPHIGHO2_02_43_13</name>
    <dbReference type="NCBI Taxonomy" id="1798330"/>
    <lineage>
        <taxon>Bacteria</taxon>
        <taxon>Candidatus Giovannoniibacteriota</taxon>
    </lineage>
</organism>
<dbReference type="SUPFAM" id="SSF82771">
    <property type="entry name" value="GIY-YIG endonuclease"/>
    <property type="match status" value="1"/>
</dbReference>
<proteinExistence type="inferred from homology"/>
<dbReference type="Proteomes" id="UP000178425">
    <property type="component" value="Unassembled WGS sequence"/>
</dbReference>
<dbReference type="PROSITE" id="PS50164">
    <property type="entry name" value="GIY_YIG"/>
    <property type="match status" value="1"/>
</dbReference>
<dbReference type="AlphaFoldDB" id="A0A1F5WRL8"/>
<evidence type="ECO:0000259" key="2">
    <source>
        <dbReference type="PROSITE" id="PS50164"/>
    </source>
</evidence>
<name>A0A1F5WRL8_9BACT</name>
<dbReference type="InterPro" id="IPR050190">
    <property type="entry name" value="UPF0213_domain"/>
</dbReference>
<evidence type="ECO:0000313" key="3">
    <source>
        <dbReference type="EMBL" id="OGF78315.1"/>
    </source>
</evidence>
<dbReference type="Pfam" id="PF01541">
    <property type="entry name" value="GIY-YIG"/>
    <property type="match status" value="1"/>
</dbReference>
<comment type="caution">
    <text evidence="3">The sequence shown here is derived from an EMBL/GenBank/DDBJ whole genome shotgun (WGS) entry which is preliminary data.</text>
</comment>
<evidence type="ECO:0000313" key="4">
    <source>
        <dbReference type="Proteomes" id="UP000178425"/>
    </source>
</evidence>
<sequence length="92" mass="10905">MAFFTYTLECADKTLYVGSTNDLQKRLKAHNTMKSGAHYTKIRRPVVLRYSEKFATLKKARTREAELKRLGRKLMICLSVLQWHRLWSIWAE</sequence>
<gene>
    <name evidence="3" type="ORF">A2W54_04460</name>
</gene>
<protein>
    <recommendedName>
        <fullName evidence="2">GIY-YIG domain-containing protein</fullName>
    </recommendedName>
</protein>
<dbReference type="Gene3D" id="3.40.1440.10">
    <property type="entry name" value="GIY-YIG endonuclease"/>
    <property type="match status" value="1"/>
</dbReference>